<evidence type="ECO:0000313" key="1">
    <source>
        <dbReference type="EMBL" id="VDC72998.1"/>
    </source>
</evidence>
<protein>
    <submittedName>
        <fullName evidence="1">Uncharacterized protein</fullName>
    </submittedName>
</protein>
<gene>
    <name evidence="1" type="ORF">BRAA05T22712Z</name>
</gene>
<proteinExistence type="predicted"/>
<name>A0A3P5ZLF9_BRACM</name>
<reference evidence="1" key="1">
    <citation type="submission" date="2018-11" db="EMBL/GenBank/DDBJ databases">
        <authorList>
            <consortium name="Genoscope - CEA"/>
            <person name="William W."/>
        </authorList>
    </citation>
    <scope>NUCLEOTIDE SEQUENCE</scope>
</reference>
<sequence>MMNKCGFYSASHQHLKQPFKEDNLSTSLIKDKTERLINVSVSSNDHGCVAVASARSDGSRLTFRLSPVMYSDRDGKFYVNSCSSDYTGPTNFTAKYGPVNAYVRFPLSNSHTLDLQRLNIHQLFVQSPSGESFIVLWCLDSMTDKGEAVEWKDKMSNQRDLLIKTHNIMVYRQDTEKGRKISINLM</sequence>
<accession>A0A3P5ZLF9</accession>
<dbReference type="AlphaFoldDB" id="A0A3P5ZLF9"/>
<organism evidence="1">
    <name type="scientific">Brassica campestris</name>
    <name type="common">Field mustard</name>
    <dbReference type="NCBI Taxonomy" id="3711"/>
    <lineage>
        <taxon>Eukaryota</taxon>
        <taxon>Viridiplantae</taxon>
        <taxon>Streptophyta</taxon>
        <taxon>Embryophyta</taxon>
        <taxon>Tracheophyta</taxon>
        <taxon>Spermatophyta</taxon>
        <taxon>Magnoliopsida</taxon>
        <taxon>eudicotyledons</taxon>
        <taxon>Gunneridae</taxon>
        <taxon>Pentapetalae</taxon>
        <taxon>rosids</taxon>
        <taxon>malvids</taxon>
        <taxon>Brassicales</taxon>
        <taxon>Brassicaceae</taxon>
        <taxon>Brassiceae</taxon>
        <taxon>Brassica</taxon>
    </lineage>
</organism>
<dbReference type="EMBL" id="LR031570">
    <property type="protein sequence ID" value="VDC72998.1"/>
    <property type="molecule type" value="Genomic_DNA"/>
</dbReference>